<dbReference type="Proteomes" id="UP000323819">
    <property type="component" value="Unassembled WGS sequence"/>
</dbReference>
<dbReference type="GO" id="GO:0015774">
    <property type="term" value="P:polysaccharide transport"/>
    <property type="evidence" value="ECO:0007669"/>
    <property type="project" value="InterPro"/>
</dbReference>
<reference evidence="1 3" key="1">
    <citation type="journal article" date="2017" name="Emerg. Infect. Dis.">
        <title>Carbapenemase VCC-1-Producing Vibrio cholerae in Coastal Waters of Germany.</title>
        <authorList>
            <person name="Hammerl J.A."/>
            <person name="Jackel C."/>
            <person name="Bortolaia V."/>
            <person name="Schwartz K."/>
            <person name="Bier N."/>
            <person name="Hendriksen R.S."/>
            <person name="Guerra B."/>
            <person name="Strauch E."/>
        </authorList>
    </citation>
    <scope>NUCLEOTIDE SEQUENCE [LARGE SCALE GENOMIC DNA]</scope>
    <source>
        <strain evidence="1 3">VN-2825</strain>
    </source>
</reference>
<dbReference type="InterPro" id="IPR007833">
    <property type="entry name" value="Capsule_polysaccharide_synth"/>
</dbReference>
<name>A0A395TY40_VIBCL</name>
<protein>
    <recommendedName>
        <fullName evidence="5">Capsule polysaccharide biosynthesis protein</fullName>
    </recommendedName>
</protein>
<dbReference type="Pfam" id="PF05159">
    <property type="entry name" value="Capsule_synth"/>
    <property type="match status" value="1"/>
</dbReference>
<dbReference type="EMBL" id="MCBA01000057">
    <property type="protein sequence ID" value="RGP90136.1"/>
    <property type="molecule type" value="Genomic_DNA"/>
</dbReference>
<dbReference type="GO" id="GO:0000271">
    <property type="term" value="P:polysaccharide biosynthetic process"/>
    <property type="evidence" value="ECO:0007669"/>
    <property type="project" value="InterPro"/>
</dbReference>
<evidence type="ECO:0008006" key="5">
    <source>
        <dbReference type="Google" id="ProtNLM"/>
    </source>
</evidence>
<evidence type="ECO:0000313" key="3">
    <source>
        <dbReference type="Proteomes" id="UP000266701"/>
    </source>
</evidence>
<proteinExistence type="predicted"/>
<comment type="caution">
    <text evidence="1">The sequence shown here is derived from an EMBL/GenBank/DDBJ whole genome shotgun (WGS) entry which is preliminary data.</text>
</comment>
<dbReference type="AlphaFoldDB" id="A0A395TY40"/>
<sequence length="451" mass="52543">MKFLCHAGPWSDSYLSKIIKEIDNRNNSIILSAHKGVDCSGVIGLYYENLKKYKNKKFFTNSLDEDIILRCRLLRSLSKDLALLHLNSMRDAIREVIEDFNPDIVISETIDSYIMDILFFESKSRKIPFIGLVTVFLNGYFRISARGEYNFVRVPDQQEVLNTLELLEKKDYLPSFVQKDKVKPSKAILRKWIRNIVKIPYFSLKRLYSGDFYNYHYWQSVIVSKQWFHLFPKFEIGNKKWENELKSVDKTVIYVPLQMIPEATVDYWCDTTEVINYNDTLLEFIKSHSDLHFLIKEHPNVIGYRNPLLYKQLESQNNVTICPTQVHSNNLFNSYSAVLVWTGTVGFESALRGKPVLCLSHPYYFPDNTYFKLIKTTTTTKEINEYINSKPAMLSHEEKIKLVTHLLSGVATGNLKVDGTWDETSQNDFCNMKILAASLKAYIKSRKFNVE</sequence>
<gene>
    <name evidence="1" type="ORF">BC353_09465</name>
    <name evidence="2" type="ORF">FXF03_04185</name>
</gene>
<dbReference type="InterPro" id="IPR043148">
    <property type="entry name" value="TagF_C"/>
</dbReference>
<accession>A0A395TY40</accession>
<dbReference type="SUPFAM" id="SSF53756">
    <property type="entry name" value="UDP-Glycosyltransferase/glycogen phosphorylase"/>
    <property type="match status" value="1"/>
</dbReference>
<organism evidence="1 3">
    <name type="scientific">Vibrio cholerae</name>
    <dbReference type="NCBI Taxonomy" id="666"/>
    <lineage>
        <taxon>Bacteria</taxon>
        <taxon>Pseudomonadati</taxon>
        <taxon>Pseudomonadota</taxon>
        <taxon>Gammaproteobacteria</taxon>
        <taxon>Vibrionales</taxon>
        <taxon>Vibrionaceae</taxon>
        <taxon>Vibrio</taxon>
    </lineage>
</organism>
<reference evidence="2 4" key="2">
    <citation type="submission" date="2019-06" db="EMBL/GenBank/DDBJ databases">
        <title>Vibrio cholerae phylogeny based on whole-genome sequencing reveals genetic diversity and population strucutre.</title>
        <authorList>
            <person name="Zhiqiu Y."/>
            <person name="Bin L."/>
            <person name="Lingyan J."/>
        </authorList>
    </citation>
    <scope>NUCLEOTIDE SEQUENCE [LARGE SCALE GENOMIC DNA]</scope>
    <source>
        <strain evidence="2 4">N2814</strain>
    </source>
</reference>
<dbReference type="Gene3D" id="3.40.50.12580">
    <property type="match status" value="1"/>
</dbReference>
<evidence type="ECO:0000313" key="1">
    <source>
        <dbReference type="EMBL" id="RGP90136.1"/>
    </source>
</evidence>
<evidence type="ECO:0000313" key="4">
    <source>
        <dbReference type="Proteomes" id="UP000323819"/>
    </source>
</evidence>
<dbReference type="EMBL" id="VSIJ01000016">
    <property type="protein sequence ID" value="TXX66735.1"/>
    <property type="molecule type" value="Genomic_DNA"/>
</dbReference>
<evidence type="ECO:0000313" key="2">
    <source>
        <dbReference type="EMBL" id="TXX66735.1"/>
    </source>
</evidence>
<dbReference type="Proteomes" id="UP000266701">
    <property type="component" value="Unassembled WGS sequence"/>
</dbReference>
<dbReference type="RefSeq" id="WP_114967828.1">
    <property type="nucleotide sequence ID" value="NZ_CP046737.1"/>
</dbReference>